<dbReference type="InterPro" id="IPR035979">
    <property type="entry name" value="RBD_domain_sf"/>
</dbReference>
<feature type="compositionally biased region" description="Polar residues" evidence="3">
    <location>
        <begin position="48"/>
        <end position="60"/>
    </location>
</feature>
<reference evidence="5" key="1">
    <citation type="submission" date="2018-07" db="EMBL/GenBank/DDBJ databases">
        <title>Annotation of Aphanomyces astaci genome assembly.</title>
        <authorList>
            <person name="Studholme D.J."/>
        </authorList>
    </citation>
    <scope>NUCLEOTIDE SEQUENCE [LARGE SCALE GENOMIC DNA]</scope>
    <source>
        <strain evidence="5">Pc</strain>
    </source>
</reference>
<dbReference type="Pfam" id="PF12923">
    <property type="entry name" value="RRP7"/>
    <property type="match status" value="1"/>
</dbReference>
<dbReference type="InterPro" id="IPR040447">
    <property type="entry name" value="RRM_Rrp7"/>
</dbReference>
<evidence type="ECO:0000259" key="4">
    <source>
        <dbReference type="PROSITE" id="PS50102"/>
    </source>
</evidence>
<dbReference type="InterPro" id="IPR040446">
    <property type="entry name" value="RRP7"/>
</dbReference>
<proteinExistence type="inferred from homology"/>
<dbReference type="Pfam" id="PF17799">
    <property type="entry name" value="RRM_Rrp7"/>
    <property type="match status" value="1"/>
</dbReference>
<sequence>MAGLYAESNELQMDSDRGLQRALGKAPTPTPRTLNGGHTFIQSDAMEPSTSQKRPYSSLDTCGSLPGQDFGASSPQPLRAYMAALEPADAALDVGCSGMSFFVAAERDFKPPFREGQIPLALPCMLPNILEGLHGLTSDELGDGGRMLVALDFVVPKEKGCVKPCMKDAAEDIDEGRNLGLLVEFSFESTGLARFFCLMGEEGKSSRSASAFNMPGTLPLGGTFVVSEVACDGSKIIQYFAVRYAVAATVNINNIHTRAMPRTIAGYTALPFPGAFASYLYVKKHITKSEGTEETELAADRTAYVVNLPLFATAEQVKELFNEVGAVQSVVMGKASDGTVASSAHVVFKSKATLKQLLKRSVLPAFPGSDVVHDAFEAAIQKYKADRPGLNVLKARADEFMANFDAEEAARQEREQLKTRVDADGFQTVVNTKRKRVDQEDLLTYRKKQKSKELQDFYRFQLREKKRGQLKTLRERFDEDRQMVEKMKKERKFRPETGTD</sequence>
<evidence type="ECO:0000256" key="3">
    <source>
        <dbReference type="SAM" id="MobiDB-lite"/>
    </source>
</evidence>
<feature type="region of interest" description="Disordered" evidence="3">
    <location>
        <begin position="21"/>
        <end position="60"/>
    </location>
</feature>
<gene>
    <name evidence="5" type="ORF">B5M09_005897</name>
</gene>
<dbReference type="SUPFAM" id="SSF54928">
    <property type="entry name" value="RNA-binding domain, RBD"/>
    <property type="match status" value="1"/>
</dbReference>
<dbReference type="Gene3D" id="3.30.70.330">
    <property type="match status" value="1"/>
</dbReference>
<dbReference type="CDD" id="cd12950">
    <property type="entry name" value="RRP7_Rrp7p"/>
    <property type="match status" value="1"/>
</dbReference>
<dbReference type="AlphaFoldDB" id="A0A3R7YIY4"/>
<dbReference type="InterPro" id="IPR012677">
    <property type="entry name" value="Nucleotide-bd_a/b_plait_sf"/>
</dbReference>
<dbReference type="InterPro" id="IPR024326">
    <property type="entry name" value="RRP7_C"/>
</dbReference>
<evidence type="ECO:0000313" key="6">
    <source>
        <dbReference type="Proteomes" id="UP000284702"/>
    </source>
</evidence>
<dbReference type="VEuPathDB" id="FungiDB:H257_04279"/>
<dbReference type="GO" id="GO:0003723">
    <property type="term" value="F:RNA binding"/>
    <property type="evidence" value="ECO:0007669"/>
    <property type="project" value="UniProtKB-UniRule"/>
</dbReference>
<dbReference type="InterPro" id="IPR000504">
    <property type="entry name" value="RRM_dom"/>
</dbReference>
<accession>A0A3R7YIY4</accession>
<dbReference type="GO" id="GO:0034456">
    <property type="term" value="C:UTP-C complex"/>
    <property type="evidence" value="ECO:0007669"/>
    <property type="project" value="TreeGrafter"/>
</dbReference>
<dbReference type="GO" id="GO:0006364">
    <property type="term" value="P:rRNA processing"/>
    <property type="evidence" value="ECO:0007669"/>
    <property type="project" value="TreeGrafter"/>
</dbReference>
<comment type="caution">
    <text evidence="5">The sequence shown here is derived from an EMBL/GenBank/DDBJ whole genome shotgun (WGS) entry which is preliminary data.</text>
</comment>
<keyword evidence="2" id="KW-0694">RNA-binding</keyword>
<dbReference type="GO" id="GO:0000028">
    <property type="term" value="P:ribosomal small subunit assembly"/>
    <property type="evidence" value="ECO:0007669"/>
    <property type="project" value="TreeGrafter"/>
</dbReference>
<dbReference type="Gene3D" id="6.10.250.1770">
    <property type="match status" value="1"/>
</dbReference>
<protein>
    <recommendedName>
        <fullName evidence="4">RRM domain-containing protein</fullName>
    </recommendedName>
</protein>
<dbReference type="EMBL" id="MZMZ02000955">
    <property type="protein sequence ID" value="RQM30099.1"/>
    <property type="molecule type" value="Genomic_DNA"/>
</dbReference>
<dbReference type="PANTHER" id="PTHR13191:SF0">
    <property type="entry name" value="RIBOSOMAL RNA-PROCESSING PROTEIN 7 HOMOLOG A-RELATED"/>
    <property type="match status" value="1"/>
</dbReference>
<dbReference type="Proteomes" id="UP000284702">
    <property type="component" value="Unassembled WGS sequence"/>
</dbReference>
<feature type="domain" description="RRM" evidence="4">
    <location>
        <begin position="301"/>
        <end position="385"/>
    </location>
</feature>
<name>A0A3R7YIY4_APHAT</name>
<comment type="similarity">
    <text evidence="1">Belongs to the RRP7 family.</text>
</comment>
<evidence type="ECO:0000256" key="1">
    <source>
        <dbReference type="ARBA" id="ARBA00006110"/>
    </source>
</evidence>
<organism evidence="5 6">
    <name type="scientific">Aphanomyces astaci</name>
    <name type="common">Crayfish plague agent</name>
    <dbReference type="NCBI Taxonomy" id="112090"/>
    <lineage>
        <taxon>Eukaryota</taxon>
        <taxon>Sar</taxon>
        <taxon>Stramenopiles</taxon>
        <taxon>Oomycota</taxon>
        <taxon>Saprolegniomycetes</taxon>
        <taxon>Saprolegniales</taxon>
        <taxon>Verrucalvaceae</taxon>
        <taxon>Aphanomyces</taxon>
    </lineage>
</organism>
<evidence type="ECO:0000313" key="5">
    <source>
        <dbReference type="EMBL" id="RQM30099.1"/>
    </source>
</evidence>
<evidence type="ECO:0000256" key="2">
    <source>
        <dbReference type="PROSITE-ProRule" id="PRU00176"/>
    </source>
</evidence>
<keyword evidence="6" id="KW-1185">Reference proteome</keyword>
<dbReference type="GO" id="GO:0032545">
    <property type="term" value="C:CURI complex"/>
    <property type="evidence" value="ECO:0007669"/>
    <property type="project" value="TreeGrafter"/>
</dbReference>
<dbReference type="PANTHER" id="PTHR13191">
    <property type="entry name" value="RIBOSOMAL RNA PROCESSING PROTEIN 7-RELATED"/>
    <property type="match status" value="1"/>
</dbReference>
<dbReference type="PROSITE" id="PS50102">
    <property type="entry name" value="RRM"/>
    <property type="match status" value="1"/>
</dbReference>